<dbReference type="InterPro" id="IPR003477">
    <property type="entry name" value="PemK-like"/>
</dbReference>
<accession>A0A329WZG4</accession>
<comment type="caution">
    <text evidence="2">The sequence shown here is derived from an EMBL/GenBank/DDBJ whole genome shotgun (WGS) entry which is preliminary data.</text>
</comment>
<evidence type="ECO:0000313" key="1">
    <source>
        <dbReference type="EMBL" id="NDL04284.1"/>
    </source>
</evidence>
<dbReference type="Proteomes" id="UP000250919">
    <property type="component" value="Unassembled WGS sequence"/>
</dbReference>
<name>A0A329WZG4_9GAMM</name>
<dbReference type="GO" id="GO:0016075">
    <property type="term" value="P:rRNA catabolic process"/>
    <property type="evidence" value="ECO:0007669"/>
    <property type="project" value="TreeGrafter"/>
</dbReference>
<keyword evidence="4" id="KW-1185">Reference proteome</keyword>
<dbReference type="GeneID" id="88807328"/>
<dbReference type="SUPFAM" id="SSF50118">
    <property type="entry name" value="Cell growth inhibitor/plasmid maintenance toxic component"/>
    <property type="match status" value="1"/>
</dbReference>
<dbReference type="InterPro" id="IPR011067">
    <property type="entry name" value="Plasmid_toxin/cell-grow_inhib"/>
</dbReference>
<dbReference type="Gene3D" id="2.30.30.110">
    <property type="match status" value="1"/>
</dbReference>
<sequence>MVKRKSVFHRGDIVSLTLNPVVGGEVRGEARPALILSSKEFNELGMVLVSPITQGGNFSRHRGFTVTLSGTGSKTQGVVLLNQIRMVDIVGRDGKFIEKVDQVVVDEALAILQAIIE</sequence>
<evidence type="ECO:0000313" key="2">
    <source>
        <dbReference type="EMBL" id="RAX10034.1"/>
    </source>
</evidence>
<dbReference type="PANTHER" id="PTHR33988">
    <property type="entry name" value="ENDORIBONUCLEASE MAZF-RELATED"/>
    <property type="match status" value="1"/>
</dbReference>
<dbReference type="PANTHER" id="PTHR33988:SF3">
    <property type="entry name" value="ENDORIBONUCLEASE TOXIN CHPB-RELATED"/>
    <property type="match status" value="1"/>
</dbReference>
<dbReference type="NCBIfam" id="NF007320">
    <property type="entry name" value="PRK09812.1"/>
    <property type="match status" value="1"/>
</dbReference>
<dbReference type="RefSeq" id="WP_112896082.1">
    <property type="nucleotide sequence ID" value="NZ_CAWNYH010000032.1"/>
</dbReference>
<reference evidence="2 3" key="2">
    <citation type="journal article" date="2018" name="Int. J. Syst. Evol. Microbiol.">
        <title>Whole-genome-based revisit of Photorhabdus phylogeny: proposal for the elevation of most Photorhabdus subspecies to the species level and description of one novel species Photorhabdus bodei sp. nov., and one novel subspecies Photorhabdus laumondii subsp. clarkei subsp. nov.</title>
        <authorList>
            <person name="Machado R.A.R."/>
            <person name="Wuthrich D."/>
            <person name="Kuhnert P."/>
            <person name="Arce C.C.M."/>
            <person name="Thonen L."/>
            <person name="Ruiz C."/>
            <person name="Zhang X."/>
            <person name="Robert C.A.M."/>
            <person name="Karimi J."/>
            <person name="Kamali S."/>
            <person name="Ma J."/>
            <person name="Bruggmann R."/>
            <person name="Erb M."/>
        </authorList>
    </citation>
    <scope>NUCLEOTIDE SEQUENCE [LARGE SCALE GENOMIC DNA]</scope>
    <source>
        <strain evidence="2 3">LJ24-63</strain>
    </source>
</reference>
<dbReference type="GO" id="GO:0006402">
    <property type="term" value="P:mRNA catabolic process"/>
    <property type="evidence" value="ECO:0007669"/>
    <property type="project" value="TreeGrafter"/>
</dbReference>
<dbReference type="Proteomes" id="UP000466619">
    <property type="component" value="Unassembled WGS sequence"/>
</dbReference>
<gene>
    <name evidence="2" type="ORF">CKY02_15935</name>
    <name evidence="1" type="ORF">GPY48_13990</name>
</gene>
<dbReference type="Pfam" id="PF02452">
    <property type="entry name" value="PemK_toxin"/>
    <property type="match status" value="1"/>
</dbReference>
<reference evidence="1 4" key="3">
    <citation type="submission" date="2019-12" db="EMBL/GenBank/DDBJ databases">
        <title>Engineering Photorhabdus to improve their lethality against agricultural pests.</title>
        <authorList>
            <person name="Machado R.A.R."/>
        </authorList>
    </citation>
    <scope>NUCLEOTIDE SEQUENCE [LARGE SCALE GENOMIC DNA]</scope>
    <source>
        <strain evidence="1 4">M-CN4</strain>
    </source>
</reference>
<dbReference type="AlphaFoldDB" id="A0A329WZG4"/>
<evidence type="ECO:0000313" key="4">
    <source>
        <dbReference type="Proteomes" id="UP000466619"/>
    </source>
</evidence>
<dbReference type="EMBL" id="WSFC01000029">
    <property type="protein sequence ID" value="NDL04284.1"/>
    <property type="molecule type" value="Genomic_DNA"/>
</dbReference>
<dbReference type="GO" id="GO:0004521">
    <property type="term" value="F:RNA endonuclease activity"/>
    <property type="evidence" value="ECO:0007669"/>
    <property type="project" value="TreeGrafter"/>
</dbReference>
<organism evidence="2 3">
    <name type="scientific">Photorhabdus bodei</name>
    <dbReference type="NCBI Taxonomy" id="2029681"/>
    <lineage>
        <taxon>Bacteria</taxon>
        <taxon>Pseudomonadati</taxon>
        <taxon>Pseudomonadota</taxon>
        <taxon>Gammaproteobacteria</taxon>
        <taxon>Enterobacterales</taxon>
        <taxon>Morganellaceae</taxon>
        <taxon>Photorhabdus</taxon>
    </lineage>
</organism>
<dbReference type="EMBL" id="NSCM01000032">
    <property type="protein sequence ID" value="RAX10034.1"/>
    <property type="molecule type" value="Genomic_DNA"/>
</dbReference>
<dbReference type="GO" id="GO:0003677">
    <property type="term" value="F:DNA binding"/>
    <property type="evidence" value="ECO:0007669"/>
    <property type="project" value="InterPro"/>
</dbReference>
<reference evidence="2" key="1">
    <citation type="submission" date="2017-08" db="EMBL/GenBank/DDBJ databases">
        <authorList>
            <person name="de Groot N.N."/>
        </authorList>
    </citation>
    <scope>NUCLEOTIDE SEQUENCE</scope>
    <source>
        <strain evidence="2">LJ24-63</strain>
    </source>
</reference>
<protein>
    <submittedName>
        <fullName evidence="2">Toxin ChpB</fullName>
    </submittedName>
    <submittedName>
        <fullName evidence="1">Type II toxin-antitoxin system ChpB family toxin</fullName>
    </submittedName>
</protein>
<evidence type="ECO:0000313" key="3">
    <source>
        <dbReference type="Proteomes" id="UP000250919"/>
    </source>
</evidence>
<proteinExistence type="predicted"/>